<evidence type="ECO:0000313" key="12">
    <source>
        <dbReference type="RefSeq" id="XP_010275813.1"/>
    </source>
</evidence>
<feature type="domain" description="R13L1/DRL21-like LRR repeat region" evidence="10">
    <location>
        <begin position="692"/>
        <end position="813"/>
    </location>
</feature>
<protein>
    <submittedName>
        <fullName evidence="12 13">Disease resistance protein RGA3</fullName>
    </submittedName>
</protein>
<evidence type="ECO:0000256" key="3">
    <source>
        <dbReference type="ARBA" id="ARBA00022741"/>
    </source>
</evidence>
<dbReference type="Proteomes" id="UP000189703">
    <property type="component" value="Unplaced"/>
</dbReference>
<feature type="domain" description="Disease resistance protein winged helix" evidence="8">
    <location>
        <begin position="432"/>
        <end position="499"/>
    </location>
</feature>
<dbReference type="Pfam" id="PF00931">
    <property type="entry name" value="NB-ARC"/>
    <property type="match status" value="1"/>
</dbReference>
<dbReference type="GO" id="GO:0005524">
    <property type="term" value="F:ATP binding"/>
    <property type="evidence" value="ECO:0007669"/>
    <property type="project" value="UniProtKB-KW"/>
</dbReference>
<evidence type="ECO:0000259" key="8">
    <source>
        <dbReference type="Pfam" id="PF23559"/>
    </source>
</evidence>
<evidence type="ECO:0000313" key="13">
    <source>
        <dbReference type="RefSeq" id="XP_019055520.1"/>
    </source>
</evidence>
<dbReference type="FunFam" id="3.40.50.300:FF:001091">
    <property type="entry name" value="Probable disease resistance protein At1g61300"/>
    <property type="match status" value="1"/>
</dbReference>
<dbReference type="InterPro" id="IPR038005">
    <property type="entry name" value="RX-like_CC"/>
</dbReference>
<dbReference type="GO" id="GO:0006952">
    <property type="term" value="P:defense response"/>
    <property type="evidence" value="ECO:0007669"/>
    <property type="project" value="UniProtKB-KW"/>
</dbReference>
<dbReference type="GeneID" id="104610742"/>
<dbReference type="InterPro" id="IPR055414">
    <property type="entry name" value="LRR_R13L4/SHOC2-like"/>
</dbReference>
<dbReference type="eggNOG" id="KOG4658">
    <property type="taxonomic scope" value="Eukaryota"/>
</dbReference>
<dbReference type="RefSeq" id="XP_019055520.1">
    <property type="nucleotide sequence ID" value="XM_019199975.1"/>
</dbReference>
<dbReference type="Gene3D" id="3.80.10.10">
    <property type="entry name" value="Ribonuclease Inhibitor"/>
    <property type="match status" value="3"/>
</dbReference>
<evidence type="ECO:0000259" key="7">
    <source>
        <dbReference type="Pfam" id="PF18052"/>
    </source>
</evidence>
<dbReference type="InterPro" id="IPR002182">
    <property type="entry name" value="NB-ARC"/>
</dbReference>
<sequence>MAIVGEAIVSASLKVLFDKLASPIITEFGSLWGIENDLAKLQTTLRMIQAVLNNAGQRQTKEEAVKIWLDELNHLAYDAEDILDEYAIHVERLKLKSDQVRRRFIPSFFNPITLKRRIAFGIREINERLADLARRKDQLGLREGFGGSSSFEIRERPQTSSLVDETCVYGRESDKKMIIELLLSDDSEPHTGNAVGVLPIVGMVGLGKTTLAQLVYNDERVHDHFDLTAWVCVSEEVDNRRITKAILESATEEVCSLMDLDPLQVKLKRTLKGRRFLLVLDDIWNENQNDWDVLRIPFMVGKQGSKIIVTTRSEIVSSIMGTVPAHHLDALANEDCWSLFKQCAFVDDTDLNSHPNLEAIGKEIVKKCKGVPLAAKTLGGHLRSKVNEDEWRYILTSEILELGNENGILLALRLSYQHLPAHLKRCFAYCSIFPKDYRFRKERLVWLWMAEGFIHSARGKQLEDIGGKYFDDLFLRSFFQYDNCDKSTFVMHDLIHDLANSISKDICFRTEFDDEIKNVPKKARHLSFLPVSYEPVKLDALYNAKSLHTFLLPDTSKDAYRHSFQQLSLSTQRWQQLHNLFLALGCLRVLCLHSFPICVLPNSIGNLKLLRFLDLSYTGIERLPKSICTLYHLQALILDGVVLHKLPKNLSNLISLRLIRMTYKGKTGHGIRKKISLQAQGLWRNRGSSPGNLKNLNYFDGNLYISSLQNMVNVIDAKDGNLEDKKNIHDLLLEWHCAGRKERAAIEEIIESLQPYVNLKGLRIQGYHSLRFPNWMAQVSNLLQVEFSNCSRTQTLPPLGELPLLKYLKIEHMDSIKHIGCEFYGGRNATIFPSLKTLIFNDMPAWEEWSCGVVNIDQEKSEDLFPCLSRLEIKICPKLKGLHFNRFPALKKLNIYLCDVLTAITKLQIPSYTGWSDGDLRKESSSSSSSLVERIEFPCLRDLSIQFCSKLRSLPPLFPSLVYLEITNCNELANLPRLPSLIRIHVNSKLICIPEEFLKPLTALEELKICSSVNLVALGNKVGGSQHLQILRHLEICGCHNLEILPQLHNLNFLIYLKIDDAPKLESFPEMGLPTNLQKFKIKRCEKMESLPEQMHSLTCLEKLSIQSCPCIMFFPQGGLPTNLRRLKISGCGEKNEEILPKCIGLHKLTSLEELTMKQCSGLMSFPRDEWLLPTSLTRLRLYNFERLECLPPSWFQQLNALVSLEINDAPRLKSLPEEGLPPTLQKLEIYHCPLLEESCRKDQGRDWHKIAHISNINIY</sequence>
<keyword evidence="3" id="KW-0547">Nucleotide-binding</keyword>
<evidence type="ECO:0000256" key="4">
    <source>
        <dbReference type="ARBA" id="ARBA00022821"/>
    </source>
</evidence>
<dbReference type="Gene3D" id="1.20.5.4130">
    <property type="match status" value="1"/>
</dbReference>
<evidence type="ECO:0000259" key="9">
    <source>
        <dbReference type="Pfam" id="PF23598"/>
    </source>
</evidence>
<dbReference type="RefSeq" id="XP_010275813.1">
    <property type="nucleotide sequence ID" value="XM_010277511.2"/>
</dbReference>
<dbReference type="KEGG" id="nnu:104610742"/>
<proteinExistence type="predicted"/>
<dbReference type="PANTHER" id="PTHR36766:SF40">
    <property type="entry name" value="DISEASE RESISTANCE PROTEIN RGA3"/>
    <property type="match status" value="1"/>
</dbReference>
<dbReference type="GO" id="GO:0051707">
    <property type="term" value="P:response to other organism"/>
    <property type="evidence" value="ECO:0007669"/>
    <property type="project" value="UniProtKB-ARBA"/>
</dbReference>
<dbReference type="Pfam" id="PF25019">
    <property type="entry name" value="LRR_R13L1-DRL21"/>
    <property type="match status" value="1"/>
</dbReference>
<dbReference type="InterPro" id="IPR056789">
    <property type="entry name" value="LRR_R13L1-DRL21"/>
</dbReference>
<evidence type="ECO:0000259" key="6">
    <source>
        <dbReference type="Pfam" id="PF00931"/>
    </source>
</evidence>
<keyword evidence="5" id="KW-0067">ATP-binding</keyword>
<evidence type="ECO:0000256" key="1">
    <source>
        <dbReference type="ARBA" id="ARBA00022614"/>
    </source>
</evidence>
<dbReference type="Gene3D" id="1.10.10.10">
    <property type="entry name" value="Winged helix-like DNA-binding domain superfamily/Winged helix DNA-binding domain"/>
    <property type="match status" value="1"/>
</dbReference>
<dbReference type="OrthoDB" id="1896560at2759"/>
<dbReference type="SUPFAM" id="SSF52058">
    <property type="entry name" value="L domain-like"/>
    <property type="match status" value="2"/>
</dbReference>
<dbReference type="Gene3D" id="1.10.8.430">
    <property type="entry name" value="Helical domain of apoptotic protease-activating factors"/>
    <property type="match status" value="1"/>
</dbReference>
<dbReference type="InterPro" id="IPR032675">
    <property type="entry name" value="LRR_dom_sf"/>
</dbReference>
<keyword evidence="2" id="KW-0677">Repeat</keyword>
<gene>
    <name evidence="12" type="primary">LOC104610742</name>
    <name evidence="13" type="synonym">LOC104610740</name>
</gene>
<dbReference type="Pfam" id="PF18052">
    <property type="entry name" value="Rx_N"/>
    <property type="match status" value="1"/>
</dbReference>
<evidence type="ECO:0000256" key="5">
    <source>
        <dbReference type="ARBA" id="ARBA00022840"/>
    </source>
</evidence>
<accession>A0A1U8B4J9</accession>
<dbReference type="FunFam" id="1.10.10.10:FF:000322">
    <property type="entry name" value="Probable disease resistance protein At1g63360"/>
    <property type="match status" value="1"/>
</dbReference>
<dbReference type="InterPro" id="IPR041118">
    <property type="entry name" value="Rx_N"/>
</dbReference>
<evidence type="ECO:0000313" key="11">
    <source>
        <dbReference type="Proteomes" id="UP000189703"/>
    </source>
</evidence>
<dbReference type="InterPro" id="IPR036388">
    <property type="entry name" value="WH-like_DNA-bd_sf"/>
</dbReference>
<dbReference type="PRINTS" id="PR00364">
    <property type="entry name" value="DISEASERSIST"/>
</dbReference>
<dbReference type="Pfam" id="PF23559">
    <property type="entry name" value="WHD_DRP"/>
    <property type="match status" value="1"/>
</dbReference>
<evidence type="ECO:0000256" key="2">
    <source>
        <dbReference type="ARBA" id="ARBA00022737"/>
    </source>
</evidence>
<keyword evidence="4" id="KW-0611">Plant defense</keyword>
<keyword evidence="11" id="KW-1185">Reference proteome</keyword>
<feature type="domain" description="Disease resistance R13L4/SHOC-2-like LRR" evidence="9">
    <location>
        <begin position="1027"/>
        <end position="1208"/>
    </location>
</feature>
<feature type="domain" description="NB-ARC" evidence="6">
    <location>
        <begin position="190"/>
        <end position="346"/>
    </location>
</feature>
<dbReference type="InterPro" id="IPR058922">
    <property type="entry name" value="WHD_DRP"/>
</dbReference>
<name>A0A1U8B4J9_NELNU</name>
<dbReference type="CDD" id="cd14798">
    <property type="entry name" value="RX-CC_like"/>
    <property type="match status" value="1"/>
</dbReference>
<dbReference type="GeneID" id="104610740"/>
<evidence type="ECO:0000259" key="10">
    <source>
        <dbReference type="Pfam" id="PF25019"/>
    </source>
</evidence>
<dbReference type="Pfam" id="PF23598">
    <property type="entry name" value="LRR_14"/>
    <property type="match status" value="1"/>
</dbReference>
<dbReference type="PANTHER" id="PTHR36766">
    <property type="entry name" value="PLANT BROAD-SPECTRUM MILDEW RESISTANCE PROTEIN RPW8"/>
    <property type="match status" value="1"/>
</dbReference>
<dbReference type="Gene3D" id="3.40.50.300">
    <property type="entry name" value="P-loop containing nucleotide triphosphate hydrolases"/>
    <property type="match status" value="1"/>
</dbReference>
<reference evidence="12 13" key="1">
    <citation type="submission" date="2025-04" db="UniProtKB">
        <authorList>
            <consortium name="RefSeq"/>
        </authorList>
    </citation>
    <scope>IDENTIFICATION</scope>
</reference>
<dbReference type="InterPro" id="IPR042197">
    <property type="entry name" value="Apaf_helical"/>
</dbReference>
<dbReference type="KEGG" id="nnu:104610740"/>
<dbReference type="GO" id="GO:0043531">
    <property type="term" value="F:ADP binding"/>
    <property type="evidence" value="ECO:0007669"/>
    <property type="project" value="InterPro"/>
</dbReference>
<organism evidence="11 12">
    <name type="scientific">Nelumbo nucifera</name>
    <name type="common">Sacred lotus</name>
    <dbReference type="NCBI Taxonomy" id="4432"/>
    <lineage>
        <taxon>Eukaryota</taxon>
        <taxon>Viridiplantae</taxon>
        <taxon>Streptophyta</taxon>
        <taxon>Embryophyta</taxon>
        <taxon>Tracheophyta</taxon>
        <taxon>Spermatophyta</taxon>
        <taxon>Magnoliopsida</taxon>
        <taxon>Proteales</taxon>
        <taxon>Nelumbonaceae</taxon>
        <taxon>Nelumbo</taxon>
    </lineage>
</organism>
<dbReference type="AlphaFoldDB" id="A0A1U8B4J9"/>
<dbReference type="InterPro" id="IPR027417">
    <property type="entry name" value="P-loop_NTPase"/>
</dbReference>
<dbReference type="SUPFAM" id="SSF52540">
    <property type="entry name" value="P-loop containing nucleoside triphosphate hydrolases"/>
    <property type="match status" value="1"/>
</dbReference>
<keyword evidence="1" id="KW-0433">Leucine-rich repeat</keyword>
<feature type="domain" description="Disease resistance N-terminal" evidence="7">
    <location>
        <begin position="13"/>
        <end position="103"/>
    </location>
</feature>
<dbReference type="OMA" id="IECINLE"/>